<proteinExistence type="predicted"/>
<dbReference type="InterPro" id="IPR047120">
    <property type="entry name" value="Pk/Esn/Tes"/>
</dbReference>
<accession>A0A915KNP8</accession>
<dbReference type="SMART" id="SM00132">
    <property type="entry name" value="LIM"/>
    <property type="match status" value="2"/>
</dbReference>
<evidence type="ECO:0000313" key="6">
    <source>
        <dbReference type="Proteomes" id="UP000887565"/>
    </source>
</evidence>
<evidence type="ECO:0000259" key="5">
    <source>
        <dbReference type="PROSITE" id="PS50023"/>
    </source>
</evidence>
<sequence length="143" mass="16787">MKDSQKEQREEPVENKTARNRCAVCNQVVEGEVVFAAKRFWCRYHFTCSRCNITLRGDKYNIVENKHYCMECFEIVRPRCIKCRQNVQLKEEFVKFGSNKVSHKTCFLCEDCKKPLNVQAFVVDNNTIFCEPCSLKRRSGTKA</sequence>
<dbReference type="Proteomes" id="UP000887565">
    <property type="component" value="Unplaced"/>
</dbReference>
<protein>
    <submittedName>
        <fullName evidence="7">LIM zinc-binding domain-containing protein</fullName>
    </submittedName>
</protein>
<dbReference type="PANTHER" id="PTHR24211:SF22">
    <property type="entry name" value="TESTIN"/>
    <property type="match status" value="1"/>
</dbReference>
<dbReference type="CDD" id="cd08368">
    <property type="entry name" value="LIM"/>
    <property type="match status" value="2"/>
</dbReference>
<reference evidence="7" key="1">
    <citation type="submission" date="2022-11" db="UniProtKB">
        <authorList>
            <consortium name="WormBaseParasite"/>
        </authorList>
    </citation>
    <scope>IDENTIFICATION</scope>
</reference>
<keyword evidence="2 4" id="KW-0862">Zinc</keyword>
<evidence type="ECO:0000256" key="4">
    <source>
        <dbReference type="PROSITE-ProRule" id="PRU00125"/>
    </source>
</evidence>
<dbReference type="WBParaSite" id="nRc.2.0.1.t40411-RA">
    <property type="protein sequence ID" value="nRc.2.0.1.t40411-RA"/>
    <property type="gene ID" value="nRc.2.0.1.g40411"/>
</dbReference>
<name>A0A915KNP8_ROMCU</name>
<evidence type="ECO:0000256" key="1">
    <source>
        <dbReference type="ARBA" id="ARBA00022723"/>
    </source>
</evidence>
<dbReference type="GO" id="GO:0046872">
    <property type="term" value="F:metal ion binding"/>
    <property type="evidence" value="ECO:0007669"/>
    <property type="project" value="UniProtKB-KW"/>
</dbReference>
<dbReference type="Pfam" id="PF00412">
    <property type="entry name" value="LIM"/>
    <property type="match status" value="2"/>
</dbReference>
<dbReference type="OMA" id="CTECYLA"/>
<keyword evidence="3 4" id="KW-0440">LIM domain</keyword>
<evidence type="ECO:0000313" key="7">
    <source>
        <dbReference type="WBParaSite" id="nRc.2.0.1.t40411-RA"/>
    </source>
</evidence>
<feature type="domain" description="LIM zinc-binding" evidence="5">
    <location>
        <begin position="78"/>
        <end position="140"/>
    </location>
</feature>
<dbReference type="PROSITE" id="PS50023">
    <property type="entry name" value="LIM_DOMAIN_2"/>
    <property type="match status" value="1"/>
</dbReference>
<keyword evidence="6" id="KW-1185">Reference proteome</keyword>
<evidence type="ECO:0000256" key="3">
    <source>
        <dbReference type="ARBA" id="ARBA00023038"/>
    </source>
</evidence>
<evidence type="ECO:0000256" key="2">
    <source>
        <dbReference type="ARBA" id="ARBA00022833"/>
    </source>
</evidence>
<keyword evidence="1 4" id="KW-0479">Metal-binding</keyword>
<organism evidence="6 7">
    <name type="scientific">Romanomermis culicivorax</name>
    <name type="common">Nematode worm</name>
    <dbReference type="NCBI Taxonomy" id="13658"/>
    <lineage>
        <taxon>Eukaryota</taxon>
        <taxon>Metazoa</taxon>
        <taxon>Ecdysozoa</taxon>
        <taxon>Nematoda</taxon>
        <taxon>Enoplea</taxon>
        <taxon>Dorylaimia</taxon>
        <taxon>Mermithida</taxon>
        <taxon>Mermithoidea</taxon>
        <taxon>Mermithidae</taxon>
        <taxon>Romanomermis</taxon>
    </lineage>
</organism>
<dbReference type="Gene3D" id="2.10.110.10">
    <property type="entry name" value="Cysteine Rich Protein"/>
    <property type="match status" value="2"/>
</dbReference>
<dbReference type="AlphaFoldDB" id="A0A915KNP8"/>
<dbReference type="PANTHER" id="PTHR24211">
    <property type="entry name" value="LIM DOMAIN-CONTAINING PROTEIN"/>
    <property type="match status" value="1"/>
</dbReference>
<dbReference type="InterPro" id="IPR001781">
    <property type="entry name" value="Znf_LIM"/>
</dbReference>
<dbReference type="SUPFAM" id="SSF57716">
    <property type="entry name" value="Glucocorticoid receptor-like (DNA-binding domain)"/>
    <property type="match status" value="1"/>
</dbReference>